<evidence type="ECO:0000313" key="10">
    <source>
        <dbReference type="Proteomes" id="UP000188947"/>
    </source>
</evidence>
<dbReference type="SUPFAM" id="SSF54211">
    <property type="entry name" value="Ribosomal protein S5 domain 2-like"/>
    <property type="match status" value="1"/>
</dbReference>
<evidence type="ECO:0000256" key="4">
    <source>
        <dbReference type="ARBA" id="ARBA00022759"/>
    </source>
</evidence>
<keyword evidence="10" id="KW-1185">Reference proteome</keyword>
<dbReference type="GO" id="GO:0001682">
    <property type="term" value="P:tRNA 5'-leader removal"/>
    <property type="evidence" value="ECO:0007669"/>
    <property type="project" value="UniProtKB-UniRule"/>
</dbReference>
<dbReference type="OrthoDB" id="1524972at2"/>
<dbReference type="AlphaFoldDB" id="A0A1V3TW58"/>
<comment type="catalytic activity">
    <reaction evidence="7">
        <text>Endonucleolytic cleavage of RNA, removing 5'-extranucleotides from tRNA precursor.</text>
        <dbReference type="EC" id="3.1.26.5"/>
    </reaction>
</comment>
<evidence type="ECO:0000256" key="3">
    <source>
        <dbReference type="ARBA" id="ARBA00022722"/>
    </source>
</evidence>
<dbReference type="InterPro" id="IPR014721">
    <property type="entry name" value="Ribsml_uS5_D2-typ_fold_subgr"/>
</dbReference>
<dbReference type="GO" id="GO:0000049">
    <property type="term" value="F:tRNA binding"/>
    <property type="evidence" value="ECO:0007669"/>
    <property type="project" value="UniProtKB-UniRule"/>
</dbReference>
<evidence type="ECO:0000256" key="1">
    <source>
        <dbReference type="ARBA" id="ARBA00002663"/>
    </source>
</evidence>
<dbReference type="PROSITE" id="PS00648">
    <property type="entry name" value="RIBONUCLEASE_P"/>
    <property type="match status" value="1"/>
</dbReference>
<dbReference type="Gene3D" id="3.30.230.10">
    <property type="match status" value="1"/>
</dbReference>
<evidence type="ECO:0000256" key="5">
    <source>
        <dbReference type="ARBA" id="ARBA00022801"/>
    </source>
</evidence>
<organism evidence="9 10">
    <name type="scientific">Elizabethkingia meningoseptica</name>
    <name type="common">Chryseobacterium meningosepticum</name>
    <dbReference type="NCBI Taxonomy" id="238"/>
    <lineage>
        <taxon>Bacteria</taxon>
        <taxon>Pseudomonadati</taxon>
        <taxon>Bacteroidota</taxon>
        <taxon>Flavobacteriia</taxon>
        <taxon>Flavobacteriales</taxon>
        <taxon>Weeksellaceae</taxon>
        <taxon>Elizabethkingia</taxon>
    </lineage>
</organism>
<keyword evidence="6 7" id="KW-0694">RNA-binding</keyword>
<dbReference type="Proteomes" id="UP000188947">
    <property type="component" value="Unassembled WGS sequence"/>
</dbReference>
<accession>A0A1V3TW58</accession>
<comment type="subunit">
    <text evidence="7">Consists of a catalytic RNA component (M1 or rnpB) and a protein subunit.</text>
</comment>
<dbReference type="HAMAP" id="MF_00227">
    <property type="entry name" value="RNase_P"/>
    <property type="match status" value="1"/>
</dbReference>
<dbReference type="InterPro" id="IPR000100">
    <property type="entry name" value="RNase_P"/>
</dbReference>
<dbReference type="KEGG" id="emg:BBD33_04105"/>
<dbReference type="GeneID" id="48543817"/>
<reference evidence="9 10" key="1">
    <citation type="submission" date="2016-11" db="EMBL/GenBank/DDBJ databases">
        <title>Genome sequence and comparative genomic analysis of clinical strain Elizabethkingia meningoseptica 61421 PRCM.</title>
        <authorList>
            <person name="Wang M."/>
            <person name="Hu S."/>
            <person name="Cao L."/>
            <person name="Jiang T."/>
            <person name="Zhou Y."/>
            <person name="Ming D."/>
        </authorList>
    </citation>
    <scope>NUCLEOTIDE SEQUENCE [LARGE SCALE GENOMIC DNA]</scope>
    <source>
        <strain evidence="9 10">61421 PRCM</strain>
    </source>
</reference>
<evidence type="ECO:0000256" key="8">
    <source>
        <dbReference type="NCBIfam" id="TIGR00188"/>
    </source>
</evidence>
<dbReference type="GO" id="GO:0030677">
    <property type="term" value="C:ribonuclease P complex"/>
    <property type="evidence" value="ECO:0007669"/>
    <property type="project" value="TreeGrafter"/>
</dbReference>
<gene>
    <name evidence="7" type="primary">rnpA</name>
    <name evidence="9" type="ORF">BMF97_16685</name>
</gene>
<evidence type="ECO:0000256" key="2">
    <source>
        <dbReference type="ARBA" id="ARBA00022694"/>
    </source>
</evidence>
<dbReference type="NCBIfam" id="TIGR00188">
    <property type="entry name" value="rnpA"/>
    <property type="match status" value="1"/>
</dbReference>
<keyword evidence="3 7" id="KW-0540">Nuclease</keyword>
<keyword evidence="5 7" id="KW-0378">Hydrolase</keyword>
<dbReference type="PANTHER" id="PTHR33992:SF1">
    <property type="entry name" value="RIBONUCLEASE P PROTEIN COMPONENT"/>
    <property type="match status" value="1"/>
</dbReference>
<comment type="similarity">
    <text evidence="7">Belongs to the RnpA family.</text>
</comment>
<sequence>MKEFGFPASEKLKAKKDIDRLFKEGKWITTGNLRIIWLANESDTKVGVSVSKKYFKKAVFRNRVKRLLRETYRLNKSILHNRFGENFHIMLFWTSPQLPESPDDIKYYYEKLCRKS</sequence>
<dbReference type="eggNOG" id="COG0594">
    <property type="taxonomic scope" value="Bacteria"/>
</dbReference>
<name>A0A1V3TW58_ELIME</name>
<proteinExistence type="inferred from homology"/>
<evidence type="ECO:0000256" key="6">
    <source>
        <dbReference type="ARBA" id="ARBA00022884"/>
    </source>
</evidence>
<comment type="caution">
    <text evidence="9">The sequence shown here is derived from an EMBL/GenBank/DDBJ whole genome shotgun (WGS) entry which is preliminary data.</text>
</comment>
<evidence type="ECO:0000313" key="9">
    <source>
        <dbReference type="EMBL" id="OOH93112.1"/>
    </source>
</evidence>
<evidence type="ECO:0000256" key="7">
    <source>
        <dbReference type="HAMAP-Rule" id="MF_00227"/>
    </source>
</evidence>
<dbReference type="EC" id="3.1.26.5" evidence="7 8"/>
<dbReference type="RefSeq" id="WP_016170007.1">
    <property type="nucleotide sequence ID" value="NZ_CP014338.1"/>
</dbReference>
<keyword evidence="2 7" id="KW-0819">tRNA processing</keyword>
<dbReference type="EMBL" id="MPOG01000019">
    <property type="protein sequence ID" value="OOH93112.1"/>
    <property type="molecule type" value="Genomic_DNA"/>
</dbReference>
<dbReference type="PANTHER" id="PTHR33992">
    <property type="entry name" value="RIBONUCLEASE P PROTEIN COMPONENT"/>
    <property type="match status" value="1"/>
</dbReference>
<dbReference type="Pfam" id="PF00825">
    <property type="entry name" value="Ribonuclease_P"/>
    <property type="match status" value="1"/>
</dbReference>
<keyword evidence="4 7" id="KW-0255">Endonuclease</keyword>
<protein>
    <recommendedName>
        <fullName evidence="7 8">Ribonuclease P protein component</fullName>
        <shortName evidence="7">RNase P protein</shortName>
        <shortName evidence="7">RNaseP protein</shortName>
        <ecNumber evidence="7 8">3.1.26.5</ecNumber>
    </recommendedName>
    <alternativeName>
        <fullName evidence="7">Protein C5</fullName>
    </alternativeName>
</protein>
<dbReference type="InterPro" id="IPR020539">
    <property type="entry name" value="RNase_P_CS"/>
</dbReference>
<dbReference type="GO" id="GO:0004526">
    <property type="term" value="F:ribonuclease P activity"/>
    <property type="evidence" value="ECO:0007669"/>
    <property type="project" value="UniProtKB-UniRule"/>
</dbReference>
<dbReference type="InterPro" id="IPR020568">
    <property type="entry name" value="Ribosomal_Su5_D2-typ_SF"/>
</dbReference>
<comment type="function">
    <text evidence="1 7">RNaseP catalyzes the removal of the 5'-leader sequence from pre-tRNA to produce the mature 5'-terminus. It can also cleave other RNA substrates such as 4.5S RNA. The protein component plays an auxiliary but essential role in vivo by binding to the 5'-leader sequence and broadening the substrate specificity of the ribozyme.</text>
</comment>
<dbReference type="GO" id="GO:0042781">
    <property type="term" value="F:3'-tRNA processing endoribonuclease activity"/>
    <property type="evidence" value="ECO:0007669"/>
    <property type="project" value="TreeGrafter"/>
</dbReference>
<dbReference type="STRING" id="238.BBD35_05950"/>